<evidence type="ECO:0000256" key="8">
    <source>
        <dbReference type="ARBA" id="ARBA00022527"/>
    </source>
</evidence>
<dbReference type="InterPro" id="IPR011009">
    <property type="entry name" value="Kinase-like_dom_sf"/>
</dbReference>
<keyword evidence="10" id="KW-0349">Heme</keyword>
<comment type="similarity">
    <text evidence="28">Belongs to the protein kinase superfamily.</text>
</comment>
<evidence type="ECO:0000256" key="22">
    <source>
        <dbReference type="ARBA" id="ARBA00023170"/>
    </source>
</evidence>
<evidence type="ECO:0000256" key="20">
    <source>
        <dbReference type="ARBA" id="ARBA00023004"/>
    </source>
</evidence>
<dbReference type="SUPFAM" id="SSF56112">
    <property type="entry name" value="Protein kinase-like (PK-like)"/>
    <property type="match status" value="1"/>
</dbReference>
<accession>A0A8X8YIP8</accession>
<feature type="region of interest" description="Disordered" evidence="30">
    <location>
        <begin position="36"/>
        <end position="67"/>
    </location>
</feature>
<evidence type="ECO:0000256" key="21">
    <source>
        <dbReference type="ARBA" id="ARBA00023136"/>
    </source>
</evidence>
<evidence type="ECO:0000259" key="33">
    <source>
        <dbReference type="PROSITE" id="PS50873"/>
    </source>
</evidence>
<dbReference type="GO" id="GO:0005524">
    <property type="term" value="F:ATP binding"/>
    <property type="evidence" value="ECO:0007669"/>
    <property type="project" value="UniProtKB-UniRule"/>
</dbReference>
<keyword evidence="12 31" id="KW-0812">Transmembrane</keyword>
<comment type="caution">
    <text evidence="34">The sequence shown here is derived from an EMBL/GenBank/DDBJ whole genome shotgun (WGS) entry which is preliminary data.</text>
</comment>
<evidence type="ECO:0000313" key="34">
    <source>
        <dbReference type="EMBL" id="KAG6432520.1"/>
    </source>
</evidence>
<evidence type="ECO:0000256" key="30">
    <source>
        <dbReference type="SAM" id="MobiDB-lite"/>
    </source>
</evidence>
<evidence type="ECO:0000256" key="13">
    <source>
        <dbReference type="ARBA" id="ARBA00022723"/>
    </source>
</evidence>
<evidence type="ECO:0000256" key="31">
    <source>
        <dbReference type="SAM" id="Phobius"/>
    </source>
</evidence>
<dbReference type="PRINTS" id="PR00461">
    <property type="entry name" value="PLPEROXIDASE"/>
</dbReference>
<evidence type="ECO:0000256" key="18">
    <source>
        <dbReference type="ARBA" id="ARBA00022989"/>
    </source>
</evidence>
<dbReference type="EMBL" id="PNBA02000002">
    <property type="protein sequence ID" value="KAG6432520.1"/>
    <property type="molecule type" value="Genomic_DNA"/>
</dbReference>
<dbReference type="GO" id="GO:0140825">
    <property type="term" value="F:lactoperoxidase activity"/>
    <property type="evidence" value="ECO:0007669"/>
    <property type="project" value="UniProtKB-EC"/>
</dbReference>
<dbReference type="InterPro" id="IPR052059">
    <property type="entry name" value="CR_Ser/Thr_kinase"/>
</dbReference>
<keyword evidence="18 31" id="KW-1133">Transmembrane helix</keyword>
<feature type="disulfide bond" evidence="26">
    <location>
        <begin position="384"/>
        <end position="459"/>
    </location>
</feature>
<dbReference type="InterPro" id="IPR017441">
    <property type="entry name" value="Protein_kinase_ATP_BS"/>
</dbReference>
<comment type="similarity">
    <text evidence="5">In the C-terminal section; belongs to the protein kinase superfamily. Ser/Thr protein kinase family.</text>
</comment>
<dbReference type="FunFam" id="1.10.510.10:FF:000240">
    <property type="entry name" value="Lectin-domain containing receptor kinase A4.3"/>
    <property type="match status" value="1"/>
</dbReference>
<comment type="subcellular location">
    <subcellularLocation>
        <location evidence="3">Cell membrane</location>
        <topology evidence="3">Single-pass type I membrane protein</topology>
    </subcellularLocation>
</comment>
<comment type="similarity">
    <text evidence="29">Belongs to the peroxidase family.</text>
</comment>
<keyword evidence="25" id="KW-0106">Calcium</keyword>
<dbReference type="PANTHER" id="PTHR47973">
    <property type="entry name" value="CYSTEINE-RICH RECEPTOR-LIKE PROTEIN KINASE 3"/>
    <property type="match status" value="1"/>
</dbReference>
<dbReference type="PROSITE" id="PS50011">
    <property type="entry name" value="PROTEIN_KINASE_DOM"/>
    <property type="match status" value="1"/>
</dbReference>
<feature type="disulfide bond" evidence="26">
    <location>
        <begin position="417"/>
        <end position="422"/>
    </location>
</feature>
<feature type="binding site" evidence="25">
    <location>
        <position position="421"/>
    </location>
    <ligand>
        <name>Ca(2+)</name>
        <dbReference type="ChEBI" id="CHEBI:29108"/>
        <label>1</label>
    </ligand>
</feature>
<evidence type="ECO:0000256" key="11">
    <source>
        <dbReference type="ARBA" id="ARBA00022679"/>
    </source>
</evidence>
<feature type="binding site" evidence="25">
    <location>
        <position position="431"/>
    </location>
    <ligand>
        <name>Ca(2+)</name>
        <dbReference type="ChEBI" id="CHEBI:29108"/>
        <label>1</label>
    </ligand>
</feature>
<evidence type="ECO:0000256" key="7">
    <source>
        <dbReference type="ARBA" id="ARBA00022475"/>
    </source>
</evidence>
<comment type="cofactor">
    <cofactor evidence="25">
        <name>Ca(2+)</name>
        <dbReference type="ChEBI" id="CHEBI:29108"/>
    </cofactor>
    <text evidence="25">Binds 2 calcium ions per subunit.</text>
</comment>
<comment type="cofactor">
    <cofactor evidence="2">
        <name>heme b</name>
        <dbReference type="ChEBI" id="CHEBI:60344"/>
    </cofactor>
</comment>
<feature type="binding site" evidence="25">
    <location>
        <position position="419"/>
    </location>
    <ligand>
        <name>Ca(2+)</name>
        <dbReference type="ChEBI" id="CHEBI:29108"/>
        <label>1</label>
    </ligand>
</feature>
<keyword evidence="35" id="KW-1185">Reference proteome</keyword>
<dbReference type="SUPFAM" id="SSF48113">
    <property type="entry name" value="Heme-dependent peroxidases"/>
    <property type="match status" value="1"/>
</dbReference>
<dbReference type="GO" id="GO:0002229">
    <property type="term" value="P:defense response to oomycetes"/>
    <property type="evidence" value="ECO:0007669"/>
    <property type="project" value="UniProtKB-ARBA"/>
</dbReference>
<keyword evidence="9" id="KW-0575">Peroxidase</keyword>
<feature type="domain" description="Plant heme peroxidase family profile" evidence="33">
    <location>
        <begin position="374"/>
        <end position="484"/>
    </location>
</feature>
<keyword evidence="19" id="KW-0560">Oxidoreductase</keyword>
<dbReference type="Gene3D" id="1.10.510.10">
    <property type="entry name" value="Transferase(Phosphotransferase) domain 1"/>
    <property type="match status" value="1"/>
</dbReference>
<protein>
    <recommendedName>
        <fullName evidence="6">peroxidase</fullName>
        <ecNumber evidence="6">1.11.1.7</ecNumber>
    </recommendedName>
</protein>
<keyword evidence="7" id="KW-1003">Cell membrane</keyword>
<name>A0A8X8YIP8_SALSN</name>
<evidence type="ECO:0000256" key="5">
    <source>
        <dbReference type="ARBA" id="ARBA00010217"/>
    </source>
</evidence>
<dbReference type="FunFam" id="3.30.200.20:FF:000745">
    <property type="entry name" value="Phytosulfokine receptor 2"/>
    <property type="match status" value="1"/>
</dbReference>
<evidence type="ECO:0000256" key="17">
    <source>
        <dbReference type="ARBA" id="ARBA00022840"/>
    </source>
</evidence>
<keyword evidence="8 28" id="KW-0723">Serine/threonine-protein kinase</keyword>
<dbReference type="InterPro" id="IPR008271">
    <property type="entry name" value="Ser/Thr_kinase_AS"/>
</dbReference>
<comment type="similarity">
    <text evidence="4">In the N-terminal section; belongs to the leguminous lectin family.</text>
</comment>
<reference evidence="34" key="2">
    <citation type="submission" date="2020-08" db="EMBL/GenBank/DDBJ databases">
        <title>Plant Genome Project.</title>
        <authorList>
            <person name="Zhang R.-G."/>
        </authorList>
    </citation>
    <scope>NUCLEOTIDE SEQUENCE</scope>
    <source>
        <strain evidence="34">Huo1</strain>
        <tissue evidence="34">Leaf</tissue>
    </source>
</reference>
<proteinExistence type="inferred from homology"/>
<feature type="transmembrane region" description="Helical" evidence="31">
    <location>
        <begin position="6"/>
        <end position="29"/>
    </location>
</feature>
<keyword evidence="21 31" id="KW-0472">Membrane</keyword>
<dbReference type="GO" id="GO:0005886">
    <property type="term" value="C:plasma membrane"/>
    <property type="evidence" value="ECO:0007669"/>
    <property type="project" value="UniProtKB-SubCell"/>
</dbReference>
<evidence type="ECO:0000256" key="19">
    <source>
        <dbReference type="ARBA" id="ARBA00023002"/>
    </source>
</evidence>
<dbReference type="GO" id="GO:0046872">
    <property type="term" value="F:metal ion binding"/>
    <property type="evidence" value="ECO:0007669"/>
    <property type="project" value="UniProtKB-KW"/>
</dbReference>
<dbReference type="Gene3D" id="1.10.520.10">
    <property type="match status" value="1"/>
</dbReference>
<dbReference type="GO" id="GO:0006979">
    <property type="term" value="P:response to oxidative stress"/>
    <property type="evidence" value="ECO:0007669"/>
    <property type="project" value="InterPro"/>
</dbReference>
<evidence type="ECO:0000256" key="12">
    <source>
        <dbReference type="ARBA" id="ARBA00022692"/>
    </source>
</evidence>
<dbReference type="PROSITE" id="PS00108">
    <property type="entry name" value="PROTEIN_KINASE_ST"/>
    <property type="match status" value="1"/>
</dbReference>
<evidence type="ECO:0000256" key="28">
    <source>
        <dbReference type="RuleBase" id="RU000304"/>
    </source>
</evidence>
<evidence type="ECO:0000256" key="26">
    <source>
        <dbReference type="PIRSR" id="PIRSR600823-5"/>
    </source>
</evidence>
<evidence type="ECO:0000256" key="10">
    <source>
        <dbReference type="ARBA" id="ARBA00022617"/>
    </source>
</evidence>
<dbReference type="GO" id="GO:0020037">
    <property type="term" value="F:heme binding"/>
    <property type="evidence" value="ECO:0007669"/>
    <property type="project" value="InterPro"/>
</dbReference>
<dbReference type="InterPro" id="IPR000719">
    <property type="entry name" value="Prot_kinase_dom"/>
</dbReference>
<evidence type="ECO:0000259" key="32">
    <source>
        <dbReference type="PROSITE" id="PS50011"/>
    </source>
</evidence>
<gene>
    <name evidence="34" type="ORF">SASPL_104097</name>
</gene>
<evidence type="ECO:0000256" key="9">
    <source>
        <dbReference type="ARBA" id="ARBA00022559"/>
    </source>
</evidence>
<dbReference type="Proteomes" id="UP000298416">
    <property type="component" value="Unassembled WGS sequence"/>
</dbReference>
<evidence type="ECO:0000256" key="3">
    <source>
        <dbReference type="ARBA" id="ARBA00004251"/>
    </source>
</evidence>
<dbReference type="AlphaFoldDB" id="A0A8X8YIP8"/>
<keyword evidence="15 27" id="KW-0547">Nucleotide-binding</keyword>
<keyword evidence="17 27" id="KW-0067">ATP-binding</keyword>
<evidence type="ECO:0000256" key="23">
    <source>
        <dbReference type="ARBA" id="ARBA00023180"/>
    </source>
</evidence>
<dbReference type="PROSITE" id="PS00107">
    <property type="entry name" value="PROTEIN_KINASE_ATP"/>
    <property type="match status" value="1"/>
</dbReference>
<keyword evidence="22" id="KW-0675">Receptor</keyword>
<evidence type="ECO:0000256" key="25">
    <source>
        <dbReference type="PIRSR" id="PIRSR600823-3"/>
    </source>
</evidence>
<evidence type="ECO:0000256" key="15">
    <source>
        <dbReference type="ARBA" id="ARBA00022741"/>
    </source>
</evidence>
<sequence length="484" mass="53485">MDKTFQAILAAIASFFVVTVILVSILIICKTESKQHQPRRRRSSAPQTRSRNLVAPKPNARPDPNYSTCDSATFDPTSLPHVSMQELVAATQNFSSDLIIGDGSFGLVYKARLSSDAVVAVKRLSPDAFQGLREFRAEMETLGRIRHPNIVQILGFCSTGQDRVLIYEFIEKGSLDQWLYDTSDDDALPRPPLPWPTRLKIIRGVAAGLAFMHHQLEAPIIHRDIKASNILLDGEFEVHLADFGLARWVEKAHSHVSTQGAGTMGYMPPEYLDGATATTAGDVYSFGVLMMEVLTGRRPSFPFPGDYGKEVRLMEWVKQMAEKGRFVEMVDASVSREDVETTTVEELFKIGLDCADHKNKRPAMNQVVEKLNVGLSRNYYDVSCPDLASIVRTQLKKVFKNDIGQAAGLLQLHFHDCFVQGCDGSASGPGEQSAPPNLSLRAEAFKIINDLRRRVHDKCGRVVSCADILAVAACDAVFLVIASF</sequence>
<comment type="catalytic activity">
    <reaction evidence="1">
        <text>2 a phenolic donor + H2O2 = 2 a phenolic radical donor + 2 H2O</text>
        <dbReference type="Rhea" id="RHEA:56136"/>
        <dbReference type="ChEBI" id="CHEBI:15377"/>
        <dbReference type="ChEBI" id="CHEBI:16240"/>
        <dbReference type="ChEBI" id="CHEBI:139520"/>
        <dbReference type="ChEBI" id="CHEBI:139521"/>
        <dbReference type="EC" id="1.11.1.7"/>
    </reaction>
</comment>
<reference evidence="34" key="1">
    <citation type="submission" date="2018-01" db="EMBL/GenBank/DDBJ databases">
        <authorList>
            <person name="Mao J.F."/>
        </authorList>
    </citation>
    <scope>NUCLEOTIDE SEQUENCE</scope>
    <source>
        <strain evidence="34">Huo1</strain>
        <tissue evidence="34">Leaf</tissue>
    </source>
</reference>
<dbReference type="PROSITE" id="PS50873">
    <property type="entry name" value="PEROXIDASE_4"/>
    <property type="match status" value="1"/>
</dbReference>
<organism evidence="34">
    <name type="scientific">Salvia splendens</name>
    <name type="common">Scarlet sage</name>
    <dbReference type="NCBI Taxonomy" id="180675"/>
    <lineage>
        <taxon>Eukaryota</taxon>
        <taxon>Viridiplantae</taxon>
        <taxon>Streptophyta</taxon>
        <taxon>Embryophyta</taxon>
        <taxon>Tracheophyta</taxon>
        <taxon>Spermatophyta</taxon>
        <taxon>Magnoliopsida</taxon>
        <taxon>eudicotyledons</taxon>
        <taxon>Gunneridae</taxon>
        <taxon>Pentapetalae</taxon>
        <taxon>asterids</taxon>
        <taxon>lamiids</taxon>
        <taxon>Lamiales</taxon>
        <taxon>Lamiaceae</taxon>
        <taxon>Nepetoideae</taxon>
        <taxon>Mentheae</taxon>
        <taxon>Salviinae</taxon>
        <taxon>Salvia</taxon>
        <taxon>Salvia subgen. Calosphace</taxon>
        <taxon>core Calosphace</taxon>
    </lineage>
</organism>
<feature type="binding site" evidence="25">
    <location>
        <position position="416"/>
    </location>
    <ligand>
        <name>Ca(2+)</name>
        <dbReference type="ChEBI" id="CHEBI:29108"/>
        <label>1</label>
    </ligand>
</feature>
<dbReference type="InterPro" id="IPR001245">
    <property type="entry name" value="Ser-Thr/Tyr_kinase_cat_dom"/>
</dbReference>
<feature type="domain" description="Protein kinase" evidence="32">
    <location>
        <begin position="94"/>
        <end position="375"/>
    </location>
</feature>
<evidence type="ECO:0000313" key="35">
    <source>
        <dbReference type="Proteomes" id="UP000298416"/>
    </source>
</evidence>
<keyword evidence="13 25" id="KW-0479">Metal-binding</keyword>
<dbReference type="PRINTS" id="PR00458">
    <property type="entry name" value="PEROXIDASE"/>
</dbReference>
<evidence type="ECO:0000256" key="27">
    <source>
        <dbReference type="PROSITE-ProRule" id="PRU10141"/>
    </source>
</evidence>
<evidence type="ECO:0000256" key="6">
    <source>
        <dbReference type="ARBA" id="ARBA00012313"/>
    </source>
</evidence>
<feature type="binding site" evidence="25">
    <location>
        <position position="425"/>
    </location>
    <ligand>
        <name>Ca(2+)</name>
        <dbReference type="ChEBI" id="CHEBI:29108"/>
        <label>1</label>
    </ligand>
</feature>
<dbReference type="Gene3D" id="3.30.200.20">
    <property type="entry name" value="Phosphorylase Kinase, domain 1"/>
    <property type="match status" value="1"/>
</dbReference>
<dbReference type="Pfam" id="PF00141">
    <property type="entry name" value="peroxidase"/>
    <property type="match status" value="1"/>
</dbReference>
<keyword evidence="16" id="KW-0418">Kinase</keyword>
<dbReference type="GO" id="GO:0004674">
    <property type="term" value="F:protein serine/threonine kinase activity"/>
    <property type="evidence" value="ECO:0007669"/>
    <property type="project" value="UniProtKB-KW"/>
</dbReference>
<keyword evidence="14" id="KW-0732">Signal</keyword>
<dbReference type="SMART" id="SM00220">
    <property type="entry name" value="S_TKc"/>
    <property type="match status" value="1"/>
</dbReference>
<evidence type="ECO:0000256" key="14">
    <source>
        <dbReference type="ARBA" id="ARBA00022729"/>
    </source>
</evidence>
<feature type="binding site" evidence="25">
    <location>
        <position position="423"/>
    </location>
    <ligand>
        <name>Ca(2+)</name>
        <dbReference type="ChEBI" id="CHEBI:29108"/>
        <label>1</label>
    </ligand>
</feature>
<feature type="active site" description="Proton acceptor" evidence="24">
    <location>
        <position position="415"/>
    </location>
</feature>
<evidence type="ECO:0000256" key="16">
    <source>
        <dbReference type="ARBA" id="ARBA00022777"/>
    </source>
</evidence>
<feature type="binding site" evidence="27">
    <location>
        <position position="122"/>
    </location>
    <ligand>
        <name>ATP</name>
        <dbReference type="ChEBI" id="CHEBI:30616"/>
    </ligand>
</feature>
<evidence type="ECO:0000256" key="4">
    <source>
        <dbReference type="ARBA" id="ARBA00008536"/>
    </source>
</evidence>
<dbReference type="CDD" id="cd14066">
    <property type="entry name" value="STKc_IRAK"/>
    <property type="match status" value="1"/>
</dbReference>
<keyword evidence="23" id="KW-0325">Glycoprotein</keyword>
<dbReference type="InterPro" id="IPR002016">
    <property type="entry name" value="Haem_peroxidase"/>
</dbReference>
<evidence type="ECO:0000256" key="1">
    <source>
        <dbReference type="ARBA" id="ARBA00000189"/>
    </source>
</evidence>
<keyword evidence="20" id="KW-0408">Iron</keyword>
<keyword evidence="26" id="KW-1015">Disulfide bond</keyword>
<evidence type="ECO:0000256" key="24">
    <source>
        <dbReference type="PIRSR" id="PIRSR600823-1"/>
    </source>
</evidence>
<dbReference type="InterPro" id="IPR000823">
    <property type="entry name" value="Peroxidase_pln"/>
</dbReference>
<dbReference type="EC" id="1.11.1.7" evidence="6"/>
<evidence type="ECO:0000256" key="2">
    <source>
        <dbReference type="ARBA" id="ARBA00001970"/>
    </source>
</evidence>
<dbReference type="Pfam" id="PF07714">
    <property type="entry name" value="PK_Tyr_Ser-Thr"/>
    <property type="match status" value="1"/>
</dbReference>
<dbReference type="InterPro" id="IPR010255">
    <property type="entry name" value="Haem_peroxidase_sf"/>
</dbReference>
<evidence type="ECO:0000256" key="29">
    <source>
        <dbReference type="RuleBase" id="RU004241"/>
    </source>
</evidence>
<keyword evidence="11" id="KW-0808">Transferase</keyword>